<protein>
    <submittedName>
        <fullName evidence="2">Uncharacterized protein</fullName>
    </submittedName>
</protein>
<dbReference type="Proteomes" id="UP000600588">
    <property type="component" value="Unassembled WGS sequence"/>
</dbReference>
<feature type="transmembrane region" description="Helical" evidence="1">
    <location>
        <begin position="78"/>
        <end position="97"/>
    </location>
</feature>
<keyword evidence="1" id="KW-1133">Transmembrane helix</keyword>
<gene>
    <name evidence="2" type="ORF">ICJ83_09235</name>
</gene>
<keyword evidence="3" id="KW-1185">Reference proteome</keyword>
<evidence type="ECO:0000256" key="1">
    <source>
        <dbReference type="SAM" id="Phobius"/>
    </source>
</evidence>
<sequence>MNHKKQHRKFNSGFNIPEDYFDGFEDRLFSQINLKTKANDSGFNIPENYLDDLEDRILHKVSTTHTPKVVPLFSRKNVIYASSIAACIILMFSLSIFKTNNTFDNIDSESIEEYLFTEDLDVYEIASNLSSEDFAADNYPNIKIDEETFEDYILIDVDIEDMVIE</sequence>
<evidence type="ECO:0000313" key="2">
    <source>
        <dbReference type="EMBL" id="MBD0832316.1"/>
    </source>
</evidence>
<proteinExistence type="predicted"/>
<dbReference type="EMBL" id="JACVXB010000003">
    <property type="protein sequence ID" value="MBD0832316.1"/>
    <property type="molecule type" value="Genomic_DNA"/>
</dbReference>
<keyword evidence="1" id="KW-0472">Membrane</keyword>
<reference evidence="2 3" key="1">
    <citation type="submission" date="2020-09" db="EMBL/GenBank/DDBJ databases">
        <title>TT11 complete genome.</title>
        <authorList>
            <person name="Wu Z."/>
        </authorList>
    </citation>
    <scope>NUCLEOTIDE SEQUENCE [LARGE SCALE GENOMIC DNA]</scope>
    <source>
        <strain evidence="2 3">TT11</strain>
    </source>
</reference>
<dbReference type="AlphaFoldDB" id="A0A8J6Q2M1"/>
<evidence type="ECO:0000313" key="3">
    <source>
        <dbReference type="Proteomes" id="UP000600588"/>
    </source>
</evidence>
<keyword evidence="1" id="KW-0812">Transmembrane</keyword>
<organism evidence="2 3">
    <name type="scientific">Aestuariibaculum sediminum</name>
    <dbReference type="NCBI Taxonomy" id="2770637"/>
    <lineage>
        <taxon>Bacteria</taxon>
        <taxon>Pseudomonadati</taxon>
        <taxon>Bacteroidota</taxon>
        <taxon>Flavobacteriia</taxon>
        <taxon>Flavobacteriales</taxon>
        <taxon>Flavobacteriaceae</taxon>
    </lineage>
</organism>
<dbReference type="RefSeq" id="WP_188230097.1">
    <property type="nucleotide sequence ID" value="NZ_JACVXB010000003.1"/>
</dbReference>
<comment type="caution">
    <text evidence="2">The sequence shown here is derived from an EMBL/GenBank/DDBJ whole genome shotgun (WGS) entry which is preliminary data.</text>
</comment>
<name>A0A8J6Q2M1_9FLAO</name>
<accession>A0A8J6Q2M1</accession>